<evidence type="ECO:0000256" key="1">
    <source>
        <dbReference type="ARBA" id="ARBA00004496"/>
    </source>
</evidence>
<dbReference type="SUPFAM" id="SSF52374">
    <property type="entry name" value="Nucleotidylyl transferase"/>
    <property type="match status" value="1"/>
</dbReference>
<comment type="similarity">
    <text evidence="2 12">Belongs to the class-I aminoacyl-tRNA synthetase family.</text>
</comment>
<evidence type="ECO:0000259" key="15">
    <source>
        <dbReference type="Pfam" id="PF23493"/>
    </source>
</evidence>
<dbReference type="InterPro" id="IPR015803">
    <property type="entry name" value="Cys-tRNA-ligase"/>
</dbReference>
<evidence type="ECO:0000256" key="4">
    <source>
        <dbReference type="ARBA" id="ARBA00022490"/>
    </source>
</evidence>
<feature type="domain" description="Cysteinyl-tRNA synthetase class Ia DALR" evidence="14">
    <location>
        <begin position="363"/>
        <end position="415"/>
    </location>
</feature>
<keyword evidence="10 12" id="KW-0648">Protein biosynthesis</keyword>
<dbReference type="Gene3D" id="3.40.50.620">
    <property type="entry name" value="HUPs"/>
    <property type="match status" value="1"/>
</dbReference>
<gene>
    <name evidence="12" type="primary">cysS</name>
    <name evidence="16" type="ORF">A3C92_00985</name>
</gene>
<dbReference type="InterPro" id="IPR014729">
    <property type="entry name" value="Rossmann-like_a/b/a_fold"/>
</dbReference>
<feature type="domain" description="tRNA synthetases class I catalytic" evidence="13">
    <location>
        <begin position="16"/>
        <end position="329"/>
    </location>
</feature>
<evidence type="ECO:0000256" key="5">
    <source>
        <dbReference type="ARBA" id="ARBA00022598"/>
    </source>
</evidence>
<comment type="cofactor">
    <cofactor evidence="12">
        <name>Zn(2+)</name>
        <dbReference type="ChEBI" id="CHEBI:29105"/>
    </cofactor>
    <text evidence="12">Binds 1 zinc ion per subunit.</text>
</comment>
<dbReference type="EC" id="6.1.1.16" evidence="12"/>
<evidence type="ECO:0000256" key="9">
    <source>
        <dbReference type="ARBA" id="ARBA00022840"/>
    </source>
</evidence>
<dbReference type="Pfam" id="PF01406">
    <property type="entry name" value="tRNA-synt_1e"/>
    <property type="match status" value="1"/>
</dbReference>
<feature type="short sequence motif" description="'HIGH' region" evidence="12">
    <location>
        <begin position="31"/>
        <end position="41"/>
    </location>
</feature>
<feature type="binding site" evidence="12">
    <location>
        <position position="250"/>
    </location>
    <ligand>
        <name>Zn(2+)</name>
        <dbReference type="ChEBI" id="CHEBI:29105"/>
    </ligand>
</feature>
<dbReference type="AlphaFoldDB" id="A0A1G2KW51"/>
<evidence type="ECO:0000259" key="13">
    <source>
        <dbReference type="Pfam" id="PF01406"/>
    </source>
</evidence>
<keyword evidence="6 12" id="KW-0479">Metal-binding</keyword>
<evidence type="ECO:0000313" key="17">
    <source>
        <dbReference type="Proteomes" id="UP000177177"/>
    </source>
</evidence>
<evidence type="ECO:0000256" key="12">
    <source>
        <dbReference type="HAMAP-Rule" id="MF_00041"/>
    </source>
</evidence>
<feature type="binding site" evidence="12">
    <location>
        <position position="29"/>
    </location>
    <ligand>
        <name>Zn(2+)</name>
        <dbReference type="ChEBI" id="CHEBI:29105"/>
    </ligand>
</feature>
<reference evidence="16 17" key="1">
    <citation type="journal article" date="2016" name="Nat. Commun.">
        <title>Thousands of microbial genomes shed light on interconnected biogeochemical processes in an aquifer system.</title>
        <authorList>
            <person name="Anantharaman K."/>
            <person name="Brown C.T."/>
            <person name="Hug L.A."/>
            <person name="Sharon I."/>
            <person name="Castelle C.J."/>
            <person name="Probst A.J."/>
            <person name="Thomas B.C."/>
            <person name="Singh A."/>
            <person name="Wilkins M.J."/>
            <person name="Karaoz U."/>
            <person name="Brodie E.L."/>
            <person name="Williams K.H."/>
            <person name="Hubbard S.S."/>
            <person name="Banfield J.F."/>
        </authorList>
    </citation>
    <scope>NUCLEOTIDE SEQUENCE [LARGE SCALE GENOMIC DNA]</scope>
</reference>
<evidence type="ECO:0000256" key="10">
    <source>
        <dbReference type="ARBA" id="ARBA00022917"/>
    </source>
</evidence>
<feature type="binding site" evidence="12">
    <location>
        <position position="225"/>
    </location>
    <ligand>
        <name>Zn(2+)</name>
        <dbReference type="ChEBI" id="CHEBI:29105"/>
    </ligand>
</feature>
<dbReference type="SUPFAM" id="SSF47323">
    <property type="entry name" value="Anticodon-binding domain of a subclass of class I aminoacyl-tRNA synthetases"/>
    <property type="match status" value="1"/>
</dbReference>
<comment type="subunit">
    <text evidence="3 12">Monomer.</text>
</comment>
<dbReference type="GO" id="GO:0006423">
    <property type="term" value="P:cysteinyl-tRNA aminoacylation"/>
    <property type="evidence" value="ECO:0007669"/>
    <property type="project" value="UniProtKB-UniRule"/>
</dbReference>
<feature type="binding site" evidence="12">
    <location>
        <position position="254"/>
    </location>
    <ligand>
        <name>Zn(2+)</name>
        <dbReference type="ChEBI" id="CHEBI:29105"/>
    </ligand>
</feature>
<dbReference type="InterPro" id="IPR032678">
    <property type="entry name" value="tRNA-synt_1_cat_dom"/>
</dbReference>
<dbReference type="GO" id="GO:0008270">
    <property type="term" value="F:zinc ion binding"/>
    <property type="evidence" value="ECO:0007669"/>
    <property type="project" value="UniProtKB-UniRule"/>
</dbReference>
<evidence type="ECO:0000256" key="2">
    <source>
        <dbReference type="ARBA" id="ARBA00005594"/>
    </source>
</evidence>
<dbReference type="PANTHER" id="PTHR10890">
    <property type="entry name" value="CYSTEINYL-TRNA SYNTHETASE"/>
    <property type="match status" value="1"/>
</dbReference>
<keyword evidence="11 12" id="KW-0030">Aminoacyl-tRNA synthetase</keyword>
<dbReference type="Proteomes" id="UP000177177">
    <property type="component" value="Unassembled WGS sequence"/>
</dbReference>
<dbReference type="InterPro" id="IPR024909">
    <property type="entry name" value="Cys-tRNA/MSH_ligase"/>
</dbReference>
<dbReference type="HAMAP" id="MF_00041">
    <property type="entry name" value="Cys_tRNA_synth"/>
    <property type="match status" value="1"/>
</dbReference>
<dbReference type="Gene3D" id="1.20.120.1910">
    <property type="entry name" value="Cysteine-tRNA ligase, C-terminal anti-codon recognition domain"/>
    <property type="match status" value="1"/>
</dbReference>
<evidence type="ECO:0000259" key="14">
    <source>
        <dbReference type="Pfam" id="PF09190"/>
    </source>
</evidence>
<dbReference type="CDD" id="cd00672">
    <property type="entry name" value="CysRS_core"/>
    <property type="match status" value="1"/>
</dbReference>
<comment type="catalytic activity">
    <reaction evidence="12">
        <text>tRNA(Cys) + L-cysteine + ATP = L-cysteinyl-tRNA(Cys) + AMP + diphosphate</text>
        <dbReference type="Rhea" id="RHEA:17773"/>
        <dbReference type="Rhea" id="RHEA-COMP:9661"/>
        <dbReference type="Rhea" id="RHEA-COMP:9679"/>
        <dbReference type="ChEBI" id="CHEBI:30616"/>
        <dbReference type="ChEBI" id="CHEBI:33019"/>
        <dbReference type="ChEBI" id="CHEBI:35235"/>
        <dbReference type="ChEBI" id="CHEBI:78442"/>
        <dbReference type="ChEBI" id="CHEBI:78517"/>
        <dbReference type="ChEBI" id="CHEBI:456215"/>
        <dbReference type="EC" id="6.1.1.16"/>
    </reaction>
</comment>
<name>A0A1G2KW51_9BACT</name>
<dbReference type="GO" id="GO:0005829">
    <property type="term" value="C:cytosol"/>
    <property type="evidence" value="ECO:0007669"/>
    <property type="project" value="TreeGrafter"/>
</dbReference>
<keyword evidence="4 12" id="KW-0963">Cytoplasm</keyword>
<dbReference type="InterPro" id="IPR015273">
    <property type="entry name" value="Cys-tRNA-synt_Ia_DALR"/>
</dbReference>
<dbReference type="EMBL" id="MHQN01000014">
    <property type="protein sequence ID" value="OHA03633.1"/>
    <property type="molecule type" value="Genomic_DNA"/>
</dbReference>
<evidence type="ECO:0000313" key="16">
    <source>
        <dbReference type="EMBL" id="OHA03633.1"/>
    </source>
</evidence>
<keyword evidence="8 12" id="KW-0862">Zinc</keyword>
<feature type="domain" description="Cysteinyl-tRNA ligase anticodon binding" evidence="15">
    <location>
        <begin position="423"/>
        <end position="466"/>
    </location>
</feature>
<feature type="binding site" evidence="12">
    <location>
        <position position="285"/>
    </location>
    <ligand>
        <name>ATP</name>
        <dbReference type="ChEBI" id="CHEBI:30616"/>
    </ligand>
</feature>
<dbReference type="Pfam" id="PF23493">
    <property type="entry name" value="CysS_C"/>
    <property type="match status" value="1"/>
</dbReference>
<evidence type="ECO:0000256" key="7">
    <source>
        <dbReference type="ARBA" id="ARBA00022741"/>
    </source>
</evidence>
<dbReference type="NCBIfam" id="TIGR00435">
    <property type="entry name" value="cysS"/>
    <property type="match status" value="1"/>
</dbReference>
<evidence type="ECO:0000256" key="8">
    <source>
        <dbReference type="ARBA" id="ARBA00022833"/>
    </source>
</evidence>
<comment type="subcellular location">
    <subcellularLocation>
        <location evidence="1 12">Cytoplasm</location>
    </subcellularLocation>
</comment>
<protein>
    <recommendedName>
        <fullName evidence="12">Cysteine--tRNA ligase</fullName>
        <ecNumber evidence="12">6.1.1.16</ecNumber>
    </recommendedName>
    <alternativeName>
        <fullName evidence="12">Cysteinyl-tRNA synthetase</fullName>
        <shortName evidence="12">CysRS</shortName>
    </alternativeName>
</protein>
<dbReference type="PANTHER" id="PTHR10890:SF3">
    <property type="entry name" value="CYSTEINE--TRNA LIGASE, CYTOPLASMIC"/>
    <property type="match status" value="1"/>
</dbReference>
<dbReference type="PRINTS" id="PR00983">
    <property type="entry name" value="TRNASYNTHCYS"/>
</dbReference>
<dbReference type="InterPro" id="IPR056411">
    <property type="entry name" value="CysS_C"/>
</dbReference>
<dbReference type="InterPro" id="IPR009080">
    <property type="entry name" value="tRNAsynth_Ia_anticodon-bd"/>
</dbReference>
<evidence type="ECO:0000256" key="11">
    <source>
        <dbReference type="ARBA" id="ARBA00023146"/>
    </source>
</evidence>
<evidence type="ECO:0000256" key="6">
    <source>
        <dbReference type="ARBA" id="ARBA00022723"/>
    </source>
</evidence>
<dbReference type="GO" id="GO:0004817">
    <property type="term" value="F:cysteine-tRNA ligase activity"/>
    <property type="evidence" value="ECO:0007669"/>
    <property type="project" value="UniProtKB-UniRule"/>
</dbReference>
<dbReference type="Pfam" id="PF09190">
    <property type="entry name" value="DALR_2"/>
    <property type="match status" value="1"/>
</dbReference>
<feature type="short sequence motif" description="'KMSKS' region" evidence="12">
    <location>
        <begin position="282"/>
        <end position="286"/>
    </location>
</feature>
<evidence type="ECO:0000256" key="3">
    <source>
        <dbReference type="ARBA" id="ARBA00011245"/>
    </source>
</evidence>
<proteinExistence type="inferred from homology"/>
<sequence>MAMKLYNTLTRKKEIFKPIKEAHAALYTCGPTVYNYQHAGNYRTYIFEDVLRRALERAGYAVTHVMNITDVGHLTSDADTGEDKLEKGAAREGKTVWDVARFYTDAFLQDIEKLNIRVADHLVPATQEIAAQIEIIEALFKKGYAYQTSSAMYFDVSKFKDYGALSGQKLEEKKTAARGDVVEDMEKKNPADFALWFFTIGKYKDHVMRWPSVWGEGFPGWHIECSAISTKYLGQPFDIHAGGVDHISVHHTNEIAQSEAAYGKPLARYWMHGEFLLINTAKMAKSAGNFYTLATLAEEGFSPLAFRYLVLTAHYRSQMNFTWESMAAASRSLERLYATVQSLKDVKKATILHYRGLTSIVEKFDAAVADDLNMPKALAVIWDIVSAYHKNPDHFDAKALLTVLYDFDTILGLGLRDIKKEPIPAEVKSIVAEREEARRQKDWAKSDGLREKIKALGYLVKDTPEGAEVARVP</sequence>
<comment type="caution">
    <text evidence="16">The sequence shown here is derived from an EMBL/GenBank/DDBJ whole genome shotgun (WGS) entry which is preliminary data.</text>
</comment>
<keyword evidence="9 12" id="KW-0067">ATP-binding</keyword>
<accession>A0A1G2KW51</accession>
<keyword evidence="5 12" id="KW-0436">Ligase</keyword>
<organism evidence="16 17">
    <name type="scientific">Candidatus Sungbacteria bacterium RIFCSPHIGHO2_02_FULL_53_17</name>
    <dbReference type="NCBI Taxonomy" id="1802275"/>
    <lineage>
        <taxon>Bacteria</taxon>
        <taxon>Candidatus Sungiibacteriota</taxon>
    </lineage>
</organism>
<keyword evidence="7 12" id="KW-0547">Nucleotide-binding</keyword>
<dbReference type="GO" id="GO:0005524">
    <property type="term" value="F:ATP binding"/>
    <property type="evidence" value="ECO:0007669"/>
    <property type="project" value="UniProtKB-UniRule"/>
</dbReference>